<evidence type="ECO:0000256" key="3">
    <source>
        <dbReference type="ARBA" id="ARBA00022692"/>
    </source>
</evidence>
<proteinExistence type="inferred from homology"/>
<evidence type="ECO:0000256" key="5">
    <source>
        <dbReference type="ARBA" id="ARBA00023136"/>
    </source>
</evidence>
<evidence type="ECO:0000313" key="7">
    <source>
        <dbReference type="Ensembl" id="ENSSANP00000080359.1"/>
    </source>
</evidence>
<dbReference type="GO" id="GO:0016020">
    <property type="term" value="C:membrane"/>
    <property type="evidence" value="ECO:0007669"/>
    <property type="project" value="UniProtKB-SubCell"/>
</dbReference>
<dbReference type="AlphaFoldDB" id="A0A671RB38"/>
<dbReference type="PANTHER" id="PTHR14948:SF43">
    <property type="entry name" value="PROLINE-RICH TRANSMEMBRANE PROTEIN 2"/>
    <property type="match status" value="1"/>
</dbReference>
<reference evidence="7" key="2">
    <citation type="submission" date="2025-09" db="UniProtKB">
        <authorList>
            <consortium name="Ensembl"/>
        </authorList>
    </citation>
    <scope>IDENTIFICATION</scope>
</reference>
<sequence>ISIAYTAFSPRPSISRHSSIATNPPMDRSKPKDYLILAIIACFCPVWPVNIVGFVYSIMSRNSLEQGNIDGARRLGRVAKLLSVVSLVGGAIIIVACAVNLSSKPSLTSSPEPHGTFSSS</sequence>
<dbReference type="InterPro" id="IPR007593">
    <property type="entry name" value="CD225/Dispanin_fam"/>
</dbReference>
<keyword evidence="4 6" id="KW-1133">Transmembrane helix</keyword>
<organism evidence="7 8">
    <name type="scientific">Sinocyclocheilus anshuiensis</name>
    <dbReference type="NCBI Taxonomy" id="1608454"/>
    <lineage>
        <taxon>Eukaryota</taxon>
        <taxon>Metazoa</taxon>
        <taxon>Chordata</taxon>
        <taxon>Craniata</taxon>
        <taxon>Vertebrata</taxon>
        <taxon>Euteleostomi</taxon>
        <taxon>Actinopterygii</taxon>
        <taxon>Neopterygii</taxon>
        <taxon>Teleostei</taxon>
        <taxon>Ostariophysi</taxon>
        <taxon>Cypriniformes</taxon>
        <taxon>Cyprinidae</taxon>
        <taxon>Cyprininae</taxon>
        <taxon>Sinocyclocheilus</taxon>
    </lineage>
</organism>
<accession>A0A671RB38</accession>
<dbReference type="Pfam" id="PF04505">
    <property type="entry name" value="CD225"/>
    <property type="match status" value="1"/>
</dbReference>
<evidence type="ECO:0000313" key="8">
    <source>
        <dbReference type="Proteomes" id="UP000472260"/>
    </source>
</evidence>
<protein>
    <submittedName>
        <fullName evidence="7">Proline-rich transmembrane protein 2</fullName>
    </submittedName>
</protein>
<feature type="transmembrane region" description="Helical" evidence="6">
    <location>
        <begin position="34"/>
        <end position="58"/>
    </location>
</feature>
<dbReference type="Ensembl" id="ENSSANT00000085409.1">
    <property type="protein sequence ID" value="ENSSANP00000080359.1"/>
    <property type="gene ID" value="ENSSANG00000039948.1"/>
</dbReference>
<evidence type="ECO:0000256" key="6">
    <source>
        <dbReference type="SAM" id="Phobius"/>
    </source>
</evidence>
<dbReference type="PANTHER" id="PTHR14948">
    <property type="entry name" value="NG5"/>
    <property type="match status" value="1"/>
</dbReference>
<keyword evidence="3 6" id="KW-0812">Transmembrane</keyword>
<evidence type="ECO:0000256" key="1">
    <source>
        <dbReference type="ARBA" id="ARBA00004370"/>
    </source>
</evidence>
<comment type="subcellular location">
    <subcellularLocation>
        <location evidence="1">Membrane</location>
    </subcellularLocation>
</comment>
<feature type="transmembrane region" description="Helical" evidence="6">
    <location>
        <begin position="78"/>
        <end position="101"/>
    </location>
</feature>
<evidence type="ECO:0000256" key="4">
    <source>
        <dbReference type="ARBA" id="ARBA00022989"/>
    </source>
</evidence>
<dbReference type="InterPro" id="IPR051423">
    <property type="entry name" value="CD225/Dispanin"/>
</dbReference>
<dbReference type="Proteomes" id="UP000472260">
    <property type="component" value="Unassembled WGS sequence"/>
</dbReference>
<keyword evidence="5 6" id="KW-0472">Membrane</keyword>
<name>A0A671RB38_9TELE</name>
<evidence type="ECO:0000256" key="2">
    <source>
        <dbReference type="ARBA" id="ARBA00006843"/>
    </source>
</evidence>
<comment type="similarity">
    <text evidence="2">Belongs to the CD225/Dispanin family.</text>
</comment>
<keyword evidence="8" id="KW-1185">Reference proteome</keyword>
<reference evidence="7" key="1">
    <citation type="submission" date="2025-08" db="UniProtKB">
        <authorList>
            <consortium name="Ensembl"/>
        </authorList>
    </citation>
    <scope>IDENTIFICATION</scope>
</reference>